<reference evidence="3" key="1">
    <citation type="submission" date="2016-10" db="EMBL/GenBank/DDBJ databases">
        <authorList>
            <person name="Varghese N."/>
            <person name="Submissions S."/>
        </authorList>
    </citation>
    <scope>NUCLEOTIDE SEQUENCE [LARGE SCALE GENOMIC DNA]</scope>
    <source>
        <strain evidence="3">BP1-148</strain>
    </source>
</reference>
<feature type="chain" id="PRO_5011632199" evidence="1">
    <location>
        <begin position="21"/>
        <end position="359"/>
    </location>
</feature>
<dbReference type="STRING" id="645274.SAMN04487901_11043"/>
<evidence type="ECO:0000313" key="2">
    <source>
        <dbReference type="EMBL" id="SDG81612.1"/>
    </source>
</evidence>
<dbReference type="Proteomes" id="UP000198779">
    <property type="component" value="Unassembled WGS sequence"/>
</dbReference>
<evidence type="ECO:0000256" key="1">
    <source>
        <dbReference type="SAM" id="SignalP"/>
    </source>
</evidence>
<gene>
    <name evidence="2" type="ORF">SAMN04487901_11043</name>
</gene>
<keyword evidence="1" id="KW-0732">Signal</keyword>
<evidence type="ECO:0000313" key="3">
    <source>
        <dbReference type="Proteomes" id="UP000198779"/>
    </source>
</evidence>
<dbReference type="EMBL" id="FNCQ01000010">
    <property type="protein sequence ID" value="SDG81612.1"/>
    <property type="molecule type" value="Genomic_DNA"/>
</dbReference>
<dbReference type="PROSITE" id="PS51257">
    <property type="entry name" value="PROKAR_LIPOPROTEIN"/>
    <property type="match status" value="1"/>
</dbReference>
<sequence length="359" mass="41105">MKKYYFGAIALAMMLFAACGDDGDEDSGTLYDTDITVSLNDFYSSYNYNDTRHDINVTDDYRTFHSEHDLYIQTRVLFYNSNGVLVDSLIKYSTNLNELNISKGLPEGRYTVVTTLTFADKTSGDDASWWWLADKQKLSTAKMNVRNRFSKWCIMSYDASVVNVVSGQKTTIRLNPRPVGALGYIFLQNFQYKSESTYGTVADNGIRALCLYARNVAVSYRLDPSTSNHYIYLDDAGSSSWYFLSDRMEPSDFDSSWTYFKTNLYDYFYILSPNPEIFFGYVPKGSSSFTGYGQKNVTISSGNTYLAYWDYFEVGNPYFGVANNNQWHTYSQARAAEPGQHYSVIDESTPRAYRFSMFK</sequence>
<dbReference type="AlphaFoldDB" id="A0A1G7XBK1"/>
<keyword evidence="3" id="KW-1185">Reference proteome</keyword>
<proteinExistence type="predicted"/>
<protein>
    <submittedName>
        <fullName evidence="2">Uncharacterized protein</fullName>
    </submittedName>
</protein>
<accession>A0A1G7XBK1</accession>
<name>A0A1G7XBK1_9BACT</name>
<feature type="signal peptide" evidence="1">
    <location>
        <begin position="1"/>
        <end position="20"/>
    </location>
</feature>
<organism evidence="2 3">
    <name type="scientific">Prevotella communis</name>
    <dbReference type="NCBI Taxonomy" id="2913614"/>
    <lineage>
        <taxon>Bacteria</taxon>
        <taxon>Pseudomonadati</taxon>
        <taxon>Bacteroidota</taxon>
        <taxon>Bacteroidia</taxon>
        <taxon>Bacteroidales</taxon>
        <taxon>Prevotellaceae</taxon>
        <taxon>Prevotella</taxon>
    </lineage>
</organism>